<dbReference type="Pfam" id="PF12900">
    <property type="entry name" value="Pyridox_ox_2"/>
    <property type="match status" value="1"/>
</dbReference>
<dbReference type="EMBL" id="JANAFB010000045">
    <property type="protein sequence ID" value="MCP3426989.1"/>
    <property type="molecule type" value="Genomic_DNA"/>
</dbReference>
<dbReference type="Proteomes" id="UP001139502">
    <property type="component" value="Unassembled WGS sequence"/>
</dbReference>
<reference evidence="1" key="1">
    <citation type="submission" date="2022-06" db="EMBL/GenBank/DDBJ databases">
        <title>Rothia sp. isolated from sandalwood seedling.</title>
        <authorList>
            <person name="Tuikhar N."/>
            <person name="Kirdat K."/>
            <person name="Thorat V."/>
            <person name="Swetha P."/>
            <person name="Padma S."/>
            <person name="Sundararaj R."/>
            <person name="Yadav A."/>
        </authorList>
    </citation>
    <scope>NUCLEOTIDE SEQUENCE</scope>
    <source>
        <strain evidence="1">AR01</strain>
    </source>
</reference>
<protein>
    <submittedName>
        <fullName evidence="1">Pyridoxamine 5'-phosphate oxidase family protein</fullName>
    </submittedName>
</protein>
<comment type="caution">
    <text evidence="1">The sequence shown here is derived from an EMBL/GenBank/DDBJ whole genome shotgun (WGS) entry which is preliminary data.</text>
</comment>
<proteinExistence type="predicted"/>
<evidence type="ECO:0000313" key="1">
    <source>
        <dbReference type="EMBL" id="MCP3426989.1"/>
    </source>
</evidence>
<organism evidence="1 2">
    <name type="scientific">Rothia santali</name>
    <dbReference type="NCBI Taxonomy" id="2949643"/>
    <lineage>
        <taxon>Bacteria</taxon>
        <taxon>Bacillati</taxon>
        <taxon>Actinomycetota</taxon>
        <taxon>Actinomycetes</taxon>
        <taxon>Micrococcales</taxon>
        <taxon>Micrococcaceae</taxon>
        <taxon>Rothia</taxon>
    </lineage>
</organism>
<keyword evidence="2" id="KW-1185">Reference proteome</keyword>
<sequence>MTSANPHDLPQLDERRCWELLRSHPYGRLAVAAAGVLDVFPVNHGVLGERLYFRTAEGGKLAGVVIGHDVAFEVDEVVNGVARSVVVHGRAEVVEDAGSIEGLDAEGVESYAPTVKTTWVRIVPERVTGREFEVGPEPPRG</sequence>
<evidence type="ECO:0000313" key="2">
    <source>
        <dbReference type="Proteomes" id="UP001139502"/>
    </source>
</evidence>
<dbReference type="AlphaFoldDB" id="A0A9X2HC85"/>
<dbReference type="InterPro" id="IPR012349">
    <property type="entry name" value="Split_barrel_FMN-bd"/>
</dbReference>
<name>A0A9X2HC85_9MICC</name>
<dbReference type="SUPFAM" id="SSF50475">
    <property type="entry name" value="FMN-binding split barrel"/>
    <property type="match status" value="1"/>
</dbReference>
<gene>
    <name evidence="1" type="ORF">NBM05_13460</name>
</gene>
<dbReference type="InterPro" id="IPR024747">
    <property type="entry name" value="Pyridox_Oxase-rel"/>
</dbReference>
<dbReference type="Gene3D" id="2.30.110.10">
    <property type="entry name" value="Electron Transport, Fmn-binding Protein, Chain A"/>
    <property type="match status" value="1"/>
</dbReference>
<dbReference type="RefSeq" id="WP_254168481.1">
    <property type="nucleotide sequence ID" value="NZ_JANAFB010000045.1"/>
</dbReference>
<accession>A0A9X2HC85</accession>